<dbReference type="PROSITE" id="PS00678">
    <property type="entry name" value="WD_REPEATS_1"/>
    <property type="match status" value="1"/>
</dbReference>
<dbReference type="CDD" id="cd00200">
    <property type="entry name" value="WD40"/>
    <property type="match status" value="1"/>
</dbReference>
<name>A0A3M7QHR4_BRAPC</name>
<feature type="repeat" description="WD" evidence="5">
    <location>
        <begin position="152"/>
        <end position="193"/>
    </location>
</feature>
<keyword evidence="9" id="KW-1185">Reference proteome</keyword>
<evidence type="ECO:0000256" key="6">
    <source>
        <dbReference type="SAM" id="Coils"/>
    </source>
</evidence>
<dbReference type="InterPro" id="IPR015943">
    <property type="entry name" value="WD40/YVTN_repeat-like_dom_sf"/>
</dbReference>
<dbReference type="InterPro" id="IPR039241">
    <property type="entry name" value="Rrp9-like"/>
</dbReference>
<sequence>MASLLDEEIPSDSELSSQEPDSDALITDEDEETVQQKKIRLAKNLIHQLEKQKESQALEKDQTAYVVRKLEEDLASKTGKLKKQIADKYTAGLIEKQLKGHRLSVTCVAISPNKKYIFSTSKDGTIIKWNFESGMKMNTIKKRLPHEDRTTKKGHSKEVYALAISDDGKYLASGGGDKLIKIWNPETLDFVYSFEGHRDSVSGLVFRNNSHQLYSCSFDRSVKIWNVDQLIYVETLFGHQDRILGIDSLNKERCVTCGARDRSLRLWKIVEESQLLFNGIHFDSIDCVSLINEEFFLSGSNDSSLSIWSINKKKPILVHKNAHKNNSMLDTKKSLFGNSFEAANWVSAVRAYHNSDLLASGSDDGFIRIWAYSSANNSLNERFKIPVEGFVNDLKFSEDGSYLIAGVGQEHKLGRWSINKNAKNSILIIKLISEDFNK</sequence>
<keyword evidence="3" id="KW-0677">Repeat</keyword>
<accession>A0A3M7QHR4</accession>
<dbReference type="Gene3D" id="2.130.10.10">
    <property type="entry name" value="YVTN repeat-like/Quinoprotein amine dehydrogenase"/>
    <property type="match status" value="1"/>
</dbReference>
<dbReference type="InterPro" id="IPR020472">
    <property type="entry name" value="WD40_PAC1"/>
</dbReference>
<dbReference type="Proteomes" id="UP000276133">
    <property type="component" value="Unassembled WGS sequence"/>
</dbReference>
<dbReference type="PANTHER" id="PTHR19865:SF0">
    <property type="entry name" value="U3 SMALL NUCLEOLAR RNA-INTERACTING PROTEIN 2"/>
    <property type="match status" value="1"/>
</dbReference>
<evidence type="ECO:0000256" key="7">
    <source>
        <dbReference type="SAM" id="MobiDB-lite"/>
    </source>
</evidence>
<reference evidence="8 9" key="1">
    <citation type="journal article" date="2018" name="Sci. Rep.">
        <title>Genomic signatures of local adaptation to the degree of environmental predictability in rotifers.</title>
        <authorList>
            <person name="Franch-Gras L."/>
            <person name="Hahn C."/>
            <person name="Garcia-Roger E.M."/>
            <person name="Carmona M.J."/>
            <person name="Serra M."/>
            <person name="Gomez A."/>
        </authorList>
    </citation>
    <scope>NUCLEOTIDE SEQUENCE [LARGE SCALE GENOMIC DNA]</scope>
    <source>
        <strain evidence="8">HYR1</strain>
    </source>
</reference>
<dbReference type="GO" id="GO:0032040">
    <property type="term" value="C:small-subunit processome"/>
    <property type="evidence" value="ECO:0007669"/>
    <property type="project" value="TreeGrafter"/>
</dbReference>
<keyword evidence="6" id="KW-0175">Coiled coil</keyword>
<evidence type="ECO:0000256" key="3">
    <source>
        <dbReference type="ARBA" id="ARBA00022737"/>
    </source>
</evidence>
<dbReference type="FunFam" id="2.130.10.10:FF:000509">
    <property type="entry name" value="U3 small nucleolar RNA-interacting protein"/>
    <property type="match status" value="1"/>
</dbReference>
<keyword evidence="4" id="KW-0539">Nucleus</keyword>
<comment type="caution">
    <text evidence="8">The sequence shown here is derived from an EMBL/GenBank/DDBJ whole genome shotgun (WGS) entry which is preliminary data.</text>
</comment>
<dbReference type="PRINTS" id="PR00320">
    <property type="entry name" value="GPROTEINBRPT"/>
</dbReference>
<evidence type="ECO:0000313" key="8">
    <source>
        <dbReference type="EMBL" id="RNA10783.1"/>
    </source>
</evidence>
<feature type="region of interest" description="Disordered" evidence="7">
    <location>
        <begin position="1"/>
        <end position="30"/>
    </location>
</feature>
<feature type="compositionally biased region" description="Acidic residues" evidence="7">
    <location>
        <begin position="20"/>
        <end position="30"/>
    </location>
</feature>
<dbReference type="OrthoDB" id="189968at2759"/>
<evidence type="ECO:0000313" key="9">
    <source>
        <dbReference type="Proteomes" id="UP000276133"/>
    </source>
</evidence>
<dbReference type="SMART" id="SM00320">
    <property type="entry name" value="WD40"/>
    <property type="match status" value="7"/>
</dbReference>
<dbReference type="GO" id="GO:0034511">
    <property type="term" value="F:U3 snoRNA binding"/>
    <property type="evidence" value="ECO:0007669"/>
    <property type="project" value="InterPro"/>
</dbReference>
<dbReference type="AlphaFoldDB" id="A0A3M7QHR4"/>
<feature type="repeat" description="WD" evidence="5">
    <location>
        <begin position="236"/>
        <end position="277"/>
    </location>
</feature>
<feature type="repeat" description="WD" evidence="5">
    <location>
        <begin position="281"/>
        <end position="318"/>
    </location>
</feature>
<dbReference type="PROSITE" id="PS50082">
    <property type="entry name" value="WD_REPEATS_2"/>
    <property type="match status" value="6"/>
</dbReference>
<evidence type="ECO:0000256" key="5">
    <source>
        <dbReference type="PROSITE-ProRule" id="PRU00221"/>
    </source>
</evidence>
<keyword evidence="2 5" id="KW-0853">WD repeat</keyword>
<dbReference type="PANTHER" id="PTHR19865">
    <property type="entry name" value="U3 SMALL NUCLEOLAR RNA INTERACTING PROTEIN 2"/>
    <property type="match status" value="1"/>
</dbReference>
<dbReference type="Pfam" id="PF00400">
    <property type="entry name" value="WD40"/>
    <property type="match status" value="5"/>
</dbReference>
<dbReference type="InterPro" id="IPR019775">
    <property type="entry name" value="WD40_repeat_CS"/>
</dbReference>
<dbReference type="InterPro" id="IPR001680">
    <property type="entry name" value="WD40_rpt"/>
</dbReference>
<dbReference type="PROSITE" id="PS50294">
    <property type="entry name" value="WD_REPEATS_REGION"/>
    <property type="match status" value="3"/>
</dbReference>
<comment type="subcellular location">
    <subcellularLocation>
        <location evidence="1">Nucleus</location>
    </subcellularLocation>
</comment>
<feature type="compositionally biased region" description="Acidic residues" evidence="7">
    <location>
        <begin position="1"/>
        <end position="11"/>
    </location>
</feature>
<evidence type="ECO:0000256" key="2">
    <source>
        <dbReference type="ARBA" id="ARBA00022574"/>
    </source>
</evidence>
<dbReference type="EMBL" id="REGN01006117">
    <property type="protein sequence ID" value="RNA10783.1"/>
    <property type="molecule type" value="Genomic_DNA"/>
</dbReference>
<protein>
    <submittedName>
        <fullName evidence="8">U3 small nucleolar RNA-interacting 2 isoform X2</fullName>
    </submittedName>
</protein>
<feature type="repeat" description="WD" evidence="5">
    <location>
        <begin position="98"/>
        <end position="139"/>
    </location>
</feature>
<gene>
    <name evidence="8" type="ORF">BpHYR1_020350</name>
</gene>
<dbReference type="STRING" id="10195.A0A3M7QHR4"/>
<proteinExistence type="predicted"/>
<dbReference type="InterPro" id="IPR036322">
    <property type="entry name" value="WD40_repeat_dom_sf"/>
</dbReference>
<evidence type="ECO:0000256" key="1">
    <source>
        <dbReference type="ARBA" id="ARBA00004123"/>
    </source>
</evidence>
<dbReference type="SUPFAM" id="SSF50978">
    <property type="entry name" value="WD40 repeat-like"/>
    <property type="match status" value="1"/>
</dbReference>
<organism evidence="8 9">
    <name type="scientific">Brachionus plicatilis</name>
    <name type="common">Marine rotifer</name>
    <name type="synonym">Brachionus muelleri</name>
    <dbReference type="NCBI Taxonomy" id="10195"/>
    <lineage>
        <taxon>Eukaryota</taxon>
        <taxon>Metazoa</taxon>
        <taxon>Spiralia</taxon>
        <taxon>Gnathifera</taxon>
        <taxon>Rotifera</taxon>
        <taxon>Eurotatoria</taxon>
        <taxon>Monogononta</taxon>
        <taxon>Pseudotrocha</taxon>
        <taxon>Ploima</taxon>
        <taxon>Brachionidae</taxon>
        <taxon>Brachionus</taxon>
    </lineage>
</organism>
<feature type="coiled-coil region" evidence="6">
    <location>
        <begin position="39"/>
        <end position="87"/>
    </location>
</feature>
<feature type="repeat" description="WD" evidence="5">
    <location>
        <begin position="194"/>
        <end position="235"/>
    </location>
</feature>
<feature type="repeat" description="WD" evidence="5">
    <location>
        <begin position="346"/>
        <end position="380"/>
    </location>
</feature>
<evidence type="ECO:0000256" key="4">
    <source>
        <dbReference type="ARBA" id="ARBA00023242"/>
    </source>
</evidence>